<reference evidence="4" key="1">
    <citation type="submission" date="2021-01" db="EMBL/GenBank/DDBJ databases">
        <authorList>
            <person name="Corre E."/>
            <person name="Pelletier E."/>
            <person name="Niang G."/>
            <person name="Scheremetjew M."/>
            <person name="Finn R."/>
            <person name="Kale V."/>
            <person name="Holt S."/>
            <person name="Cochrane G."/>
            <person name="Meng A."/>
            <person name="Brown T."/>
            <person name="Cohen L."/>
        </authorList>
    </citation>
    <scope>NUCLEOTIDE SEQUENCE</scope>
    <source>
        <strain evidence="4">RCC3387</strain>
    </source>
</reference>
<accession>A0A7S2L8V5</accession>
<sequence>MFEPSGRDAARGFAAERAALEPGLSSALPFGDDLAAKYSALAGDGSQGPKSREAAMLLSAAENSLIAEDDISTATSKASQALNLFREAGDANAVADALRLLVNVRAEGEGPKAASDLAIAELQKFSKSGDRRGEASMRLSLAEVAARHPAGDFSGERGVEAFQHARAAVEFFEGSKDARMHGIALLALAHCHMTQAVQHDSRQEIDSALQVAKDAAAAFQRADERRGQAKALHAQAAACAHAEDVDDAVRHGKQALALWRDLGLAQFEGMELRCLAEWLRAADQADEALKMAEAAHKIFEKIGNRRGWEAAAMVSVARAHLEVGAVETAHGMAKDAIRAYESTADEAGEVAAMSLMVDVQLAQDNGSEALGYAERCLEALRALRSRTAEDHKFEASLLHSVAQIHMAQESFDKAATCCKDSVRIFKDAGDDLNANLVLHTLSNVHIGLGEYREAIKAASEARDFFRKRGHKRGHAFSCLQCASAFAARGEHNRGIAMGREASAIFMEEGHQHGTADAQALLGEVYLARGNAKKSMIHAREAREICKELGRSQKELESLFTLTKGSFVVASEGVVPQTAKEKPSAEWDAALALGQEALALARKSESTPSIVAALFSIGQIFVVTKKASEASKIIDEALPLAQEMGDDRAVANLEILTAQMHFIGGEESSAPEPAKRALEIFREKLGDTDGVDACNELIRFVEGGGAMKKADEAVEEGADSGAAGAVAAYEGPAVEDISATISDLALSLMGVESLAGDTPLMDAGLDSLASVEFQNNISKEFKVQLPSTLVFDYPSVNTMTDFLNTSLRQAAGFAIEN</sequence>
<dbReference type="SMART" id="SM00028">
    <property type="entry name" value="TPR"/>
    <property type="match status" value="6"/>
</dbReference>
<organism evidence="4">
    <name type="scientific">Zooxanthella nutricula</name>
    <dbReference type="NCBI Taxonomy" id="1333877"/>
    <lineage>
        <taxon>Eukaryota</taxon>
        <taxon>Sar</taxon>
        <taxon>Alveolata</taxon>
        <taxon>Dinophyceae</taxon>
        <taxon>Peridiniales</taxon>
        <taxon>Peridiniales incertae sedis</taxon>
        <taxon>Zooxanthella</taxon>
    </lineage>
</organism>
<dbReference type="InterPro" id="IPR036736">
    <property type="entry name" value="ACP-like_sf"/>
</dbReference>
<dbReference type="Gene3D" id="1.10.1200.10">
    <property type="entry name" value="ACP-like"/>
    <property type="match status" value="1"/>
</dbReference>
<evidence type="ECO:0000259" key="3">
    <source>
        <dbReference type="PROSITE" id="PS50075"/>
    </source>
</evidence>
<gene>
    <name evidence="4" type="ORF">BRAN1462_LOCUS37392</name>
</gene>
<keyword evidence="2" id="KW-0597">Phosphoprotein</keyword>
<dbReference type="AlphaFoldDB" id="A0A7S2L8V5"/>
<dbReference type="SMART" id="SM01294">
    <property type="entry name" value="PKS_PP_betabranch"/>
    <property type="match status" value="1"/>
</dbReference>
<feature type="domain" description="Carrier" evidence="3">
    <location>
        <begin position="731"/>
        <end position="806"/>
    </location>
</feature>
<dbReference type="InterPro" id="IPR009081">
    <property type="entry name" value="PP-bd_ACP"/>
</dbReference>
<dbReference type="PROSITE" id="PS50075">
    <property type="entry name" value="CARRIER"/>
    <property type="match status" value="1"/>
</dbReference>
<proteinExistence type="predicted"/>
<dbReference type="GO" id="GO:0031177">
    <property type="term" value="F:phosphopantetheine binding"/>
    <property type="evidence" value="ECO:0007669"/>
    <property type="project" value="InterPro"/>
</dbReference>
<dbReference type="SMART" id="SM00823">
    <property type="entry name" value="PKS_PP"/>
    <property type="match status" value="1"/>
</dbReference>
<dbReference type="PANTHER" id="PTHR10098">
    <property type="entry name" value="RAPSYN-RELATED"/>
    <property type="match status" value="1"/>
</dbReference>
<keyword evidence="1" id="KW-0596">Phosphopantetheine</keyword>
<dbReference type="InterPro" id="IPR020806">
    <property type="entry name" value="PKS_PP-bd"/>
</dbReference>
<name>A0A7S2L8V5_9DINO</name>
<dbReference type="Gene3D" id="1.25.40.10">
    <property type="entry name" value="Tetratricopeptide repeat domain"/>
    <property type="match status" value="3"/>
</dbReference>
<evidence type="ECO:0000313" key="4">
    <source>
        <dbReference type="EMBL" id="CAD9599340.1"/>
    </source>
</evidence>
<dbReference type="InterPro" id="IPR019734">
    <property type="entry name" value="TPR_rpt"/>
</dbReference>
<dbReference type="SUPFAM" id="SSF47336">
    <property type="entry name" value="ACP-like"/>
    <property type="match status" value="1"/>
</dbReference>
<evidence type="ECO:0000256" key="1">
    <source>
        <dbReference type="ARBA" id="ARBA00022450"/>
    </source>
</evidence>
<dbReference type="Pfam" id="PF13424">
    <property type="entry name" value="TPR_12"/>
    <property type="match status" value="2"/>
</dbReference>
<evidence type="ECO:0000256" key="2">
    <source>
        <dbReference type="ARBA" id="ARBA00022553"/>
    </source>
</evidence>
<dbReference type="EMBL" id="HBGW01058810">
    <property type="protein sequence ID" value="CAD9599340.1"/>
    <property type="molecule type" value="Transcribed_RNA"/>
</dbReference>
<dbReference type="SUPFAM" id="SSF48452">
    <property type="entry name" value="TPR-like"/>
    <property type="match status" value="4"/>
</dbReference>
<dbReference type="InterPro" id="IPR011990">
    <property type="entry name" value="TPR-like_helical_dom_sf"/>
</dbReference>
<dbReference type="Pfam" id="PF00550">
    <property type="entry name" value="PP-binding"/>
    <property type="match status" value="1"/>
</dbReference>
<protein>
    <recommendedName>
        <fullName evidence="3">Carrier domain-containing protein</fullName>
    </recommendedName>
</protein>
<dbReference type="PANTHER" id="PTHR10098:SF108">
    <property type="entry name" value="TETRATRICOPEPTIDE REPEAT PROTEIN 28"/>
    <property type="match status" value="1"/>
</dbReference>